<dbReference type="Pfam" id="PF13589">
    <property type="entry name" value="HATPase_c_3"/>
    <property type="match status" value="1"/>
</dbReference>
<evidence type="ECO:0000313" key="9">
    <source>
        <dbReference type="Proteomes" id="UP000276615"/>
    </source>
</evidence>
<evidence type="ECO:0000256" key="2">
    <source>
        <dbReference type="ARBA" id="ARBA00012438"/>
    </source>
</evidence>
<dbReference type="SUPFAM" id="SSF55874">
    <property type="entry name" value="ATPase domain of HSP90 chaperone/DNA topoisomerase II/histidine kinase"/>
    <property type="match status" value="2"/>
</dbReference>
<dbReference type="Gene3D" id="3.30.565.10">
    <property type="entry name" value="Histidine kinase-like ATPase, C-terminal domain"/>
    <property type="match status" value="2"/>
</dbReference>
<dbReference type="EC" id="2.7.13.3" evidence="2"/>
<dbReference type="PROSITE" id="PS50109">
    <property type="entry name" value="HIS_KIN"/>
    <property type="match status" value="1"/>
</dbReference>
<gene>
    <name evidence="8" type="ORF">ALP92_02047</name>
</gene>
<protein>
    <recommendedName>
        <fullName evidence="2">histidine kinase</fullName>
        <ecNumber evidence="2">2.7.13.3</ecNumber>
    </recommendedName>
</protein>
<evidence type="ECO:0000259" key="7">
    <source>
        <dbReference type="PROSITE" id="PS50109"/>
    </source>
</evidence>
<dbReference type="PRINTS" id="PR00344">
    <property type="entry name" value="BCTRLSENSOR"/>
</dbReference>
<keyword evidence="5" id="KW-0418">Kinase</keyword>
<dbReference type="PANTHER" id="PTHR44936:SF10">
    <property type="entry name" value="SENSOR PROTEIN RSTB"/>
    <property type="match status" value="1"/>
</dbReference>
<dbReference type="RefSeq" id="WP_122283504.1">
    <property type="nucleotide sequence ID" value="NZ_RBRQ01000165.1"/>
</dbReference>
<dbReference type="InterPro" id="IPR003594">
    <property type="entry name" value="HATPase_dom"/>
</dbReference>
<dbReference type="InterPro" id="IPR004358">
    <property type="entry name" value="Sig_transdc_His_kin-like_C"/>
</dbReference>
<proteinExistence type="predicted"/>
<dbReference type="Proteomes" id="UP000276615">
    <property type="component" value="Unassembled WGS sequence"/>
</dbReference>
<dbReference type="AlphaFoldDB" id="A0A3M4S5H4"/>
<evidence type="ECO:0000256" key="1">
    <source>
        <dbReference type="ARBA" id="ARBA00000085"/>
    </source>
</evidence>
<accession>A0A3M4S5H4</accession>
<dbReference type="InterPro" id="IPR050980">
    <property type="entry name" value="2C_sensor_his_kinase"/>
</dbReference>
<dbReference type="SMART" id="SM00387">
    <property type="entry name" value="HATPase_c"/>
    <property type="match status" value="1"/>
</dbReference>
<name>A0A3M4S5H4_9PSED</name>
<dbReference type="EMBL" id="RBRQ01000165">
    <property type="protein sequence ID" value="RMR10078.1"/>
    <property type="molecule type" value="Genomic_DNA"/>
</dbReference>
<keyword evidence="4" id="KW-0547">Nucleotide-binding</keyword>
<dbReference type="PANTHER" id="PTHR44936">
    <property type="entry name" value="SENSOR PROTEIN CREC"/>
    <property type="match status" value="1"/>
</dbReference>
<comment type="caution">
    <text evidence="8">The sequence shown here is derived from an EMBL/GenBank/DDBJ whole genome shotgun (WGS) entry which is preliminary data.</text>
</comment>
<dbReference type="InterPro" id="IPR005467">
    <property type="entry name" value="His_kinase_dom"/>
</dbReference>
<dbReference type="InterPro" id="IPR036890">
    <property type="entry name" value="HATPase_C_sf"/>
</dbReference>
<comment type="catalytic activity">
    <reaction evidence="1">
        <text>ATP + protein L-histidine = ADP + protein N-phospho-L-histidine.</text>
        <dbReference type="EC" id="2.7.13.3"/>
    </reaction>
</comment>
<keyword evidence="3" id="KW-0808">Transferase</keyword>
<dbReference type="GO" id="GO:0004673">
    <property type="term" value="F:protein histidine kinase activity"/>
    <property type="evidence" value="ECO:0007669"/>
    <property type="project" value="UniProtKB-EC"/>
</dbReference>
<evidence type="ECO:0000256" key="6">
    <source>
        <dbReference type="ARBA" id="ARBA00022840"/>
    </source>
</evidence>
<feature type="domain" description="Histidine kinase" evidence="7">
    <location>
        <begin position="575"/>
        <end position="789"/>
    </location>
</feature>
<organism evidence="8 9">
    <name type="scientific">Pseudomonas syringae pv. primulae</name>
    <dbReference type="NCBI Taxonomy" id="251707"/>
    <lineage>
        <taxon>Bacteria</taxon>
        <taxon>Pseudomonadati</taxon>
        <taxon>Pseudomonadota</taxon>
        <taxon>Gammaproteobacteria</taxon>
        <taxon>Pseudomonadales</taxon>
        <taxon>Pseudomonadaceae</taxon>
        <taxon>Pseudomonas</taxon>
    </lineage>
</organism>
<dbReference type="Pfam" id="PF02518">
    <property type="entry name" value="HATPase_c"/>
    <property type="match status" value="1"/>
</dbReference>
<evidence type="ECO:0000256" key="3">
    <source>
        <dbReference type="ARBA" id="ARBA00022679"/>
    </source>
</evidence>
<reference evidence="8 9" key="1">
    <citation type="submission" date="2018-08" db="EMBL/GenBank/DDBJ databases">
        <title>Recombination of ecologically and evolutionarily significant loci maintains genetic cohesion in the Pseudomonas syringae species complex.</title>
        <authorList>
            <person name="Dillon M."/>
            <person name="Thakur S."/>
            <person name="Almeida R.N.D."/>
            <person name="Weir B.S."/>
            <person name="Guttman D.S."/>
        </authorList>
    </citation>
    <scope>NUCLEOTIDE SEQUENCE [LARGE SCALE GENOMIC DNA]</scope>
    <source>
        <strain evidence="8 9">ICMP 8670</strain>
    </source>
</reference>
<dbReference type="GO" id="GO:0005524">
    <property type="term" value="F:ATP binding"/>
    <property type="evidence" value="ECO:0007669"/>
    <property type="project" value="UniProtKB-KW"/>
</dbReference>
<evidence type="ECO:0000313" key="8">
    <source>
        <dbReference type="EMBL" id="RMR10078.1"/>
    </source>
</evidence>
<keyword evidence="6" id="KW-0067">ATP-binding</keyword>
<evidence type="ECO:0000256" key="4">
    <source>
        <dbReference type="ARBA" id="ARBA00022741"/>
    </source>
</evidence>
<evidence type="ECO:0000256" key="5">
    <source>
        <dbReference type="ARBA" id="ARBA00022777"/>
    </source>
</evidence>
<sequence length="791" mass="88812">MAFKIAARTLLELGKELISSDEVAIYELIKNSVDAKSEVICIRASIVIAYSTYQKALDDLEDGLRTAKIFSNISEKILPDAPEEPAESFLNKLKEAVGSKARFERALRESYTLYNWMEFEDAGHGMSFEELDDVYLTVGTRSRRKENISGSAYLGDKGVGRLSVMRLGEKLHVRTSTAKESRFNTLDIDWTLFDHDSNDEISAVDVEPLRGKLKPSKQDKGTVIKVSGLLGDWTLARFEETLNGPVARMLDPFNAGYANSLIHAYHNDKRCLIPSIPTKLLKAAHASCTVRLKFENDLPVLTGVMNYHLRNAQRKVSLAGVEVYSVTQKMVAKRGKKGHAAVVSTPIRAQAIRDLGQFEVDVYWYNRSIVEAVAGLTEKAIDTKDQIAKWSGGLMLYRHGFRVLPYGAPDDDWLELDKRAFSVSGFKLNRQQIIGAVRVKSTHIALGEQTNREGLMQSQASGALKALLMWLLHVEFRGFINDIDGYESIKKREAMEATQEFRKIEQVIYTNLEFLREGSPGTNSLVQLKQLESNVKKLANQCSQIVGKTEKIIKESEQEYSKLLHLAGIGLITEFIFHELDRTLEQAIGTLKDTRSEFSDNAMLMALEEQLKTLHKRVSAFDEMTGERRQVKSKFDVVELIESMLESHSGQFEREGVKIEFNAPSSPVVINAVKGMVIQVLENIISNSIYWLMYQKEYEPGFSPKITIDVSGSGRIVEFSDNGPGIDPDRKEVIFQPLISSKPAGQGRGLGLYISREIVTYHGWDLSMSSVVGMHRKGRLNTFVLNMDKAK</sequence>